<dbReference type="InterPro" id="IPR002347">
    <property type="entry name" value="SDR_fam"/>
</dbReference>
<sequence length="253" mass="26296">MKQLENRIAIVTGGAQGIGPVTGARLAAEGAKIVLADVAPCEKAVEAIRGTGGQATSVRVDVTDAAQVAEMVEHCRRTFGAPDILINNAALASALDFKPIEAISSEEWARVFDVNVRGVFECTKAVAPAMREGGYGTIVNMGSGTFLKGMAGLPHYVASKGAVVGMTRAFARELGSDGIRVNCVSPGLVMTEEMREHATMGSEAVASAQIGSRAIPREQVPEDLAGAIVFLCTGNSDFITGQTLVVDGGSFFH</sequence>
<dbReference type="NCBIfam" id="NF005559">
    <property type="entry name" value="PRK07231.1"/>
    <property type="match status" value="1"/>
</dbReference>
<dbReference type="RefSeq" id="WP_009804020.1">
    <property type="nucleotide sequence ID" value="NZ_AAMO01000009.1"/>
</dbReference>
<gene>
    <name evidence="2" type="ORF">OB2597_20386</name>
</gene>
<name>A3U137_PSEBH</name>
<dbReference type="Gene3D" id="3.40.50.720">
    <property type="entry name" value="NAD(P)-binding Rossmann-like Domain"/>
    <property type="match status" value="1"/>
</dbReference>
<dbReference type="Pfam" id="PF13561">
    <property type="entry name" value="adh_short_C2"/>
    <property type="match status" value="1"/>
</dbReference>
<comment type="caution">
    <text evidence="2">The sequence shown here is derived from an EMBL/GenBank/DDBJ whole genome shotgun (WGS) entry which is preliminary data.</text>
</comment>
<evidence type="ECO:0000313" key="3">
    <source>
        <dbReference type="Proteomes" id="UP000004318"/>
    </source>
</evidence>
<evidence type="ECO:0000256" key="1">
    <source>
        <dbReference type="ARBA" id="ARBA00006484"/>
    </source>
</evidence>
<dbReference type="Proteomes" id="UP000004318">
    <property type="component" value="Unassembled WGS sequence"/>
</dbReference>
<evidence type="ECO:0000313" key="2">
    <source>
        <dbReference type="EMBL" id="EAQ02020.1"/>
    </source>
</evidence>
<dbReference type="PRINTS" id="PR00081">
    <property type="entry name" value="GDHRDH"/>
</dbReference>
<dbReference type="InterPro" id="IPR036291">
    <property type="entry name" value="NAD(P)-bd_dom_sf"/>
</dbReference>
<accession>A3U137</accession>
<dbReference type="HOGENOM" id="CLU_010194_1_3_5"/>
<protein>
    <submittedName>
        <fullName evidence="2">Short-chain dehydrogenase/reductase SDR</fullName>
    </submittedName>
</protein>
<dbReference type="PANTHER" id="PTHR42760">
    <property type="entry name" value="SHORT-CHAIN DEHYDROGENASES/REDUCTASES FAMILY MEMBER"/>
    <property type="match status" value="1"/>
</dbReference>
<proteinExistence type="inferred from homology"/>
<dbReference type="EMBL" id="AAMO01000009">
    <property type="protein sequence ID" value="EAQ02020.1"/>
    <property type="molecule type" value="Genomic_DNA"/>
</dbReference>
<organism evidence="2 3">
    <name type="scientific">Pseudooceanicola batsensis (strain ATCC BAA-863 / DSM 15984 / KCTC 12145 / HTCC2597)</name>
    <name type="common">Oceanicola batsensis</name>
    <dbReference type="NCBI Taxonomy" id="252305"/>
    <lineage>
        <taxon>Bacteria</taxon>
        <taxon>Pseudomonadati</taxon>
        <taxon>Pseudomonadota</taxon>
        <taxon>Alphaproteobacteria</taxon>
        <taxon>Rhodobacterales</taxon>
        <taxon>Paracoccaceae</taxon>
        <taxon>Pseudooceanicola</taxon>
    </lineage>
</organism>
<dbReference type="PANTHER" id="PTHR42760:SF40">
    <property type="entry name" value="3-OXOACYL-[ACYL-CARRIER-PROTEIN] REDUCTASE, CHLOROPLASTIC"/>
    <property type="match status" value="1"/>
</dbReference>
<comment type="similarity">
    <text evidence="1">Belongs to the short-chain dehydrogenases/reductases (SDR) family.</text>
</comment>
<dbReference type="AlphaFoldDB" id="A3U137"/>
<dbReference type="InterPro" id="IPR020904">
    <property type="entry name" value="Sc_DH/Rdtase_CS"/>
</dbReference>
<dbReference type="PROSITE" id="PS00061">
    <property type="entry name" value="ADH_SHORT"/>
    <property type="match status" value="1"/>
</dbReference>
<dbReference type="GO" id="GO:0016616">
    <property type="term" value="F:oxidoreductase activity, acting on the CH-OH group of donors, NAD or NADP as acceptor"/>
    <property type="evidence" value="ECO:0007669"/>
    <property type="project" value="TreeGrafter"/>
</dbReference>
<dbReference type="OrthoDB" id="9780084at2"/>
<keyword evidence="3" id="KW-1185">Reference proteome</keyword>
<reference evidence="2 3" key="1">
    <citation type="journal article" date="2010" name="J. Bacteriol.">
        <title>Genome sequences of Oceanicola granulosus HTCC2516(T) and Oceanicola batsensis HTCC2597(TDelta).</title>
        <authorList>
            <person name="Thrash J.C."/>
            <person name="Cho J.C."/>
            <person name="Vergin K.L."/>
            <person name="Giovannoni S.J."/>
        </authorList>
    </citation>
    <scope>NUCLEOTIDE SEQUENCE [LARGE SCALE GENOMIC DNA]</scope>
    <source>
        <strain evidence="3">ATCC BAA-863 / DSM 15984 / KCTC 12145 / HTCC2597</strain>
    </source>
</reference>
<dbReference type="PRINTS" id="PR00080">
    <property type="entry name" value="SDRFAMILY"/>
</dbReference>
<dbReference type="FunFam" id="3.40.50.720:FF:000084">
    <property type="entry name" value="Short-chain dehydrogenase reductase"/>
    <property type="match status" value="1"/>
</dbReference>
<dbReference type="CDD" id="cd05233">
    <property type="entry name" value="SDR_c"/>
    <property type="match status" value="1"/>
</dbReference>
<dbReference type="STRING" id="252305.OB2597_20386"/>
<dbReference type="GO" id="GO:0030497">
    <property type="term" value="P:fatty acid elongation"/>
    <property type="evidence" value="ECO:0007669"/>
    <property type="project" value="TreeGrafter"/>
</dbReference>
<dbReference type="SUPFAM" id="SSF51735">
    <property type="entry name" value="NAD(P)-binding Rossmann-fold domains"/>
    <property type="match status" value="1"/>
</dbReference>